<dbReference type="SUPFAM" id="SSF50249">
    <property type="entry name" value="Nucleic acid-binding proteins"/>
    <property type="match status" value="1"/>
</dbReference>
<sequence length="112" mass="12293">MVDDVNEIRLVGRVSGEPLVRELPSGDEVVTFRLVVRRDGKRRPGAPTCDTLDVACWSASSRRTARALADQQVVELSGALRRRFWRTPGGPASRYEVEASSLRARKGAVVSS</sequence>
<evidence type="ECO:0000256" key="2">
    <source>
        <dbReference type="PROSITE-ProRule" id="PRU00252"/>
    </source>
</evidence>
<evidence type="ECO:0000313" key="4">
    <source>
        <dbReference type="Proteomes" id="UP000744769"/>
    </source>
</evidence>
<dbReference type="Gene3D" id="2.40.50.140">
    <property type="entry name" value="Nucleic acid-binding proteins"/>
    <property type="match status" value="1"/>
</dbReference>
<dbReference type="InterPro" id="IPR000424">
    <property type="entry name" value="Primosome_PriB/ssb"/>
</dbReference>
<dbReference type="PROSITE" id="PS50935">
    <property type="entry name" value="SSB"/>
    <property type="match status" value="1"/>
</dbReference>
<dbReference type="AlphaFoldDB" id="A0A967AXY7"/>
<reference evidence="3" key="1">
    <citation type="submission" date="2020-03" db="EMBL/GenBank/DDBJ databases">
        <title>Draft sequencing of Calidifontibacter sp. DB0510.</title>
        <authorList>
            <person name="Kim D.-U."/>
        </authorList>
    </citation>
    <scope>NUCLEOTIDE SEQUENCE</scope>
    <source>
        <strain evidence="3">DB0510</strain>
    </source>
</reference>
<organism evidence="3 4">
    <name type="scientific">Metallococcus carri</name>
    <dbReference type="NCBI Taxonomy" id="1656884"/>
    <lineage>
        <taxon>Bacteria</taxon>
        <taxon>Bacillati</taxon>
        <taxon>Actinomycetota</taxon>
        <taxon>Actinomycetes</taxon>
        <taxon>Micrococcales</taxon>
        <taxon>Dermacoccaceae</taxon>
        <taxon>Metallococcus</taxon>
    </lineage>
</organism>
<name>A0A967AXY7_9MICO</name>
<dbReference type="Pfam" id="PF00436">
    <property type="entry name" value="SSB"/>
    <property type="match status" value="1"/>
</dbReference>
<keyword evidence="1 2" id="KW-0238">DNA-binding</keyword>
<dbReference type="Proteomes" id="UP000744769">
    <property type="component" value="Unassembled WGS sequence"/>
</dbReference>
<proteinExistence type="predicted"/>
<keyword evidence="4" id="KW-1185">Reference proteome</keyword>
<gene>
    <name evidence="3" type="ORF">G9U51_04545</name>
</gene>
<dbReference type="GO" id="GO:0003697">
    <property type="term" value="F:single-stranded DNA binding"/>
    <property type="evidence" value="ECO:0007669"/>
    <property type="project" value="InterPro"/>
</dbReference>
<protein>
    <submittedName>
        <fullName evidence="3">Single-stranded DNA-binding protein</fullName>
    </submittedName>
</protein>
<accession>A0A967AXY7</accession>
<dbReference type="EMBL" id="JAAOIV010000002">
    <property type="protein sequence ID" value="NHN55056.1"/>
    <property type="molecule type" value="Genomic_DNA"/>
</dbReference>
<evidence type="ECO:0000313" key="3">
    <source>
        <dbReference type="EMBL" id="NHN55056.1"/>
    </source>
</evidence>
<dbReference type="InterPro" id="IPR012340">
    <property type="entry name" value="NA-bd_OB-fold"/>
</dbReference>
<comment type="caution">
    <text evidence="3">The sequence shown here is derived from an EMBL/GenBank/DDBJ whole genome shotgun (WGS) entry which is preliminary data.</text>
</comment>
<evidence type="ECO:0000256" key="1">
    <source>
        <dbReference type="ARBA" id="ARBA00023125"/>
    </source>
</evidence>